<gene>
    <name evidence="8" type="ORF">FCC1311_104582</name>
</gene>
<reference evidence="8 9" key="1">
    <citation type="submission" date="2017-12" db="EMBL/GenBank/DDBJ databases">
        <title>Sequencing, de novo assembly and annotation of complete genome of a new Thraustochytrid species, strain FCC1311.</title>
        <authorList>
            <person name="Sedici K."/>
            <person name="Godart F."/>
            <person name="Aiese Cigliano R."/>
            <person name="Sanseverino W."/>
            <person name="Barakat M."/>
            <person name="Ortet P."/>
            <person name="Marechal E."/>
            <person name="Cagnac O."/>
            <person name="Amato A."/>
        </authorList>
    </citation>
    <scope>NUCLEOTIDE SEQUENCE [LARGE SCALE GENOMIC DNA]</scope>
</reference>
<name>A0A2R5H1K9_9STRA</name>
<evidence type="ECO:0000313" key="9">
    <source>
        <dbReference type="Proteomes" id="UP000241890"/>
    </source>
</evidence>
<protein>
    <recommendedName>
        <fullName evidence="1 6">Adenylyl-sulfate kinase</fullName>
        <ecNumber evidence="1 6">2.7.1.25</ecNumber>
    </recommendedName>
</protein>
<dbReference type="InterPro" id="IPR027417">
    <property type="entry name" value="P-loop_NTPase"/>
</dbReference>
<comment type="catalytic activity">
    <reaction evidence="6">
        <text>adenosine 5'-phosphosulfate + ATP = 3'-phosphoadenylyl sulfate + ADP + H(+)</text>
        <dbReference type="Rhea" id="RHEA:24152"/>
        <dbReference type="ChEBI" id="CHEBI:15378"/>
        <dbReference type="ChEBI" id="CHEBI:30616"/>
        <dbReference type="ChEBI" id="CHEBI:58243"/>
        <dbReference type="ChEBI" id="CHEBI:58339"/>
        <dbReference type="ChEBI" id="CHEBI:456216"/>
        <dbReference type="EC" id="2.7.1.25"/>
    </reaction>
</comment>
<dbReference type="PANTHER" id="PTHR11055">
    <property type="entry name" value="BIFUNCTIONAL 3'-PHOSPHOADENOSINE 5'-PHOSPHOSULFATE SYNTHASE"/>
    <property type="match status" value="1"/>
</dbReference>
<evidence type="ECO:0000256" key="2">
    <source>
        <dbReference type="ARBA" id="ARBA00022679"/>
    </source>
</evidence>
<dbReference type="NCBIfam" id="TIGR00455">
    <property type="entry name" value="apsK"/>
    <property type="match status" value="1"/>
</dbReference>
<dbReference type="PANTHER" id="PTHR11055:SF1">
    <property type="entry name" value="PAPS SYNTHETASE, ISOFORM D"/>
    <property type="match status" value="1"/>
</dbReference>
<dbReference type="Pfam" id="PF01583">
    <property type="entry name" value="APS_kinase"/>
    <property type="match status" value="1"/>
</dbReference>
<evidence type="ECO:0000256" key="3">
    <source>
        <dbReference type="ARBA" id="ARBA00022741"/>
    </source>
</evidence>
<evidence type="ECO:0000256" key="6">
    <source>
        <dbReference type="RuleBase" id="RU004347"/>
    </source>
</evidence>
<dbReference type="GO" id="GO:0004020">
    <property type="term" value="F:adenylylsulfate kinase activity"/>
    <property type="evidence" value="ECO:0007669"/>
    <property type="project" value="UniProtKB-EC"/>
</dbReference>
<dbReference type="AlphaFoldDB" id="A0A2R5H1K9"/>
<proteinExistence type="inferred from homology"/>
<evidence type="ECO:0000256" key="4">
    <source>
        <dbReference type="ARBA" id="ARBA00022777"/>
    </source>
</evidence>
<keyword evidence="5 6" id="KW-0067">ATP-binding</keyword>
<keyword evidence="2 6" id="KW-0808">Transferase</keyword>
<keyword evidence="9" id="KW-1185">Reference proteome</keyword>
<dbReference type="CDD" id="cd02027">
    <property type="entry name" value="APSK"/>
    <property type="match status" value="1"/>
</dbReference>
<dbReference type="GO" id="GO:0016779">
    <property type="term" value="F:nucleotidyltransferase activity"/>
    <property type="evidence" value="ECO:0007669"/>
    <property type="project" value="UniProtKB-KW"/>
</dbReference>
<feature type="domain" description="APS kinase" evidence="7">
    <location>
        <begin position="78"/>
        <end position="220"/>
    </location>
</feature>
<dbReference type="Gene3D" id="3.40.50.300">
    <property type="entry name" value="P-loop containing nucleotide triphosphate hydrolases"/>
    <property type="match status" value="1"/>
</dbReference>
<dbReference type="SUPFAM" id="SSF52540">
    <property type="entry name" value="P-loop containing nucleoside triphosphate hydrolases"/>
    <property type="match status" value="1"/>
</dbReference>
<evidence type="ECO:0000313" key="8">
    <source>
        <dbReference type="EMBL" id="GBG34234.1"/>
    </source>
</evidence>
<keyword evidence="8" id="KW-0548">Nucleotidyltransferase</keyword>
<sequence length="246" mass="26848">MFKTVATKSGSVAARAENILGRRVGAMSMSTGVKDETQSGHKDVTTNIKSSHNENVIWSDALLTREERQNYLKSKHVGATLWVTGLSGSGKSTVGAALEHKLLEAGDNIRFGLNAGLGFSAEDREENLRRIGEVAALFADSGVIAITSFISPYKRSREKAREIHERMGVPFFEVFADVPLEVAESRDPKGLYKKARAGEIKNFTGIDDPYEAPDAPELVLPTHQLSVEESCEKTIAFLKEKGIIKA</sequence>
<keyword evidence="4 6" id="KW-0418">Kinase</keyword>
<organism evidence="8 9">
    <name type="scientific">Hondaea fermentalgiana</name>
    <dbReference type="NCBI Taxonomy" id="2315210"/>
    <lineage>
        <taxon>Eukaryota</taxon>
        <taxon>Sar</taxon>
        <taxon>Stramenopiles</taxon>
        <taxon>Bigyra</taxon>
        <taxon>Labyrinthulomycetes</taxon>
        <taxon>Thraustochytrida</taxon>
        <taxon>Thraustochytriidae</taxon>
        <taxon>Hondaea</taxon>
    </lineage>
</organism>
<dbReference type="InterPro" id="IPR059117">
    <property type="entry name" value="APS_kinase_dom"/>
</dbReference>
<comment type="function">
    <text evidence="6">Catalyzes the synthesis of activated sulfate.</text>
</comment>
<dbReference type="GO" id="GO:0005524">
    <property type="term" value="F:ATP binding"/>
    <property type="evidence" value="ECO:0007669"/>
    <property type="project" value="UniProtKB-KW"/>
</dbReference>
<comment type="similarity">
    <text evidence="6">Belongs to the APS kinase family.</text>
</comment>
<dbReference type="InParanoid" id="A0A2R5H1K9"/>
<accession>A0A2R5H1K9</accession>
<keyword evidence="3 6" id="KW-0547">Nucleotide-binding</keyword>
<dbReference type="OrthoDB" id="506431at2759"/>
<comment type="pathway">
    <text evidence="6">Sulfur metabolism; hydrogen sulfide biosynthesis; sulfite from sulfate: step 2/3.</text>
</comment>
<dbReference type="NCBIfam" id="NF003013">
    <property type="entry name" value="PRK03846.1"/>
    <property type="match status" value="1"/>
</dbReference>
<dbReference type="EMBL" id="BEYU01000185">
    <property type="protein sequence ID" value="GBG34234.1"/>
    <property type="molecule type" value="Genomic_DNA"/>
</dbReference>
<evidence type="ECO:0000256" key="5">
    <source>
        <dbReference type="ARBA" id="ARBA00022840"/>
    </source>
</evidence>
<comment type="caution">
    <text evidence="8">The sequence shown here is derived from an EMBL/GenBank/DDBJ whole genome shotgun (WGS) entry which is preliminary data.</text>
</comment>
<dbReference type="EC" id="2.7.1.25" evidence="1 6"/>
<dbReference type="InterPro" id="IPR002891">
    <property type="entry name" value="APS"/>
</dbReference>
<dbReference type="HAMAP" id="MF_00065">
    <property type="entry name" value="Adenylyl_sulf_kinase"/>
    <property type="match status" value="1"/>
</dbReference>
<evidence type="ECO:0000259" key="7">
    <source>
        <dbReference type="Pfam" id="PF01583"/>
    </source>
</evidence>
<dbReference type="Proteomes" id="UP000241890">
    <property type="component" value="Unassembled WGS sequence"/>
</dbReference>
<dbReference type="GO" id="GO:0000103">
    <property type="term" value="P:sulfate assimilation"/>
    <property type="evidence" value="ECO:0007669"/>
    <property type="project" value="InterPro"/>
</dbReference>
<dbReference type="UniPathway" id="UPA00140">
    <property type="reaction ID" value="UER00205"/>
</dbReference>
<evidence type="ECO:0000256" key="1">
    <source>
        <dbReference type="ARBA" id="ARBA00012121"/>
    </source>
</evidence>
<dbReference type="GO" id="GO:0070814">
    <property type="term" value="P:hydrogen sulfide biosynthetic process"/>
    <property type="evidence" value="ECO:0007669"/>
    <property type="project" value="UniProtKB-UniPathway"/>
</dbReference>